<dbReference type="Gene3D" id="3.30.565.10">
    <property type="entry name" value="Histidine kinase-like ATPase, C-terminal domain"/>
    <property type="match status" value="1"/>
</dbReference>
<dbReference type="InterPro" id="IPR036890">
    <property type="entry name" value="HATPase_C_sf"/>
</dbReference>
<feature type="domain" description="Histidine kinase/HSP90-like ATPase" evidence="4">
    <location>
        <begin position="7"/>
        <end position="105"/>
    </location>
</feature>
<keyword evidence="1" id="KW-0808">Transferase</keyword>
<dbReference type="AlphaFoldDB" id="A0A0P9DKA8"/>
<comment type="caution">
    <text evidence="5">The sequence shown here is derived from an EMBL/GenBank/DDBJ whole genome shotgun (WGS) entry which is preliminary data.</text>
</comment>
<keyword evidence="3" id="KW-0902">Two-component regulatory system</keyword>
<evidence type="ECO:0000259" key="4">
    <source>
        <dbReference type="SMART" id="SM00387"/>
    </source>
</evidence>
<dbReference type="SUPFAM" id="SSF55874">
    <property type="entry name" value="ATPase domain of HSP90 chaperone/DNA topoisomerase II/histidine kinase"/>
    <property type="match status" value="1"/>
</dbReference>
<gene>
    <name evidence="5" type="ORF">SE17_27900</name>
</gene>
<feature type="non-terminal residue" evidence="5">
    <location>
        <position position="1"/>
    </location>
</feature>
<dbReference type="Proteomes" id="UP000050509">
    <property type="component" value="Unassembled WGS sequence"/>
</dbReference>
<dbReference type="Pfam" id="PF02518">
    <property type="entry name" value="HATPase_c"/>
    <property type="match status" value="1"/>
</dbReference>
<accession>A0A0P9DKA8</accession>
<organism evidence="5 6">
    <name type="scientific">Kouleothrix aurantiaca</name>
    <dbReference type="NCBI Taxonomy" id="186479"/>
    <lineage>
        <taxon>Bacteria</taxon>
        <taxon>Bacillati</taxon>
        <taxon>Chloroflexota</taxon>
        <taxon>Chloroflexia</taxon>
        <taxon>Chloroflexales</taxon>
        <taxon>Roseiflexineae</taxon>
        <taxon>Roseiflexaceae</taxon>
        <taxon>Kouleothrix</taxon>
    </lineage>
</organism>
<protein>
    <recommendedName>
        <fullName evidence="4">Histidine kinase/HSP90-like ATPase domain-containing protein</fullName>
    </recommendedName>
</protein>
<dbReference type="PANTHER" id="PTHR24421">
    <property type="entry name" value="NITRATE/NITRITE SENSOR PROTEIN NARX-RELATED"/>
    <property type="match status" value="1"/>
</dbReference>
<reference evidence="5 6" key="1">
    <citation type="submission" date="2015-09" db="EMBL/GenBank/DDBJ databases">
        <title>Draft genome sequence of Kouleothrix aurantiaca JCM 19913.</title>
        <authorList>
            <person name="Hemp J."/>
        </authorList>
    </citation>
    <scope>NUCLEOTIDE SEQUENCE [LARGE SCALE GENOMIC DNA]</scope>
    <source>
        <strain evidence="5 6">COM-B</strain>
    </source>
</reference>
<evidence type="ECO:0000313" key="6">
    <source>
        <dbReference type="Proteomes" id="UP000050509"/>
    </source>
</evidence>
<dbReference type="CDD" id="cd16917">
    <property type="entry name" value="HATPase_UhpB-NarQ-NarX-like"/>
    <property type="match status" value="1"/>
</dbReference>
<dbReference type="GO" id="GO:0016301">
    <property type="term" value="F:kinase activity"/>
    <property type="evidence" value="ECO:0007669"/>
    <property type="project" value="UniProtKB-KW"/>
</dbReference>
<evidence type="ECO:0000256" key="2">
    <source>
        <dbReference type="ARBA" id="ARBA00022777"/>
    </source>
</evidence>
<keyword evidence="6" id="KW-1185">Reference proteome</keyword>
<name>A0A0P9DKA8_9CHLR</name>
<dbReference type="EMBL" id="LJCR01001484">
    <property type="protein sequence ID" value="KPV50270.1"/>
    <property type="molecule type" value="Genomic_DNA"/>
</dbReference>
<dbReference type="InterPro" id="IPR003594">
    <property type="entry name" value="HATPase_dom"/>
</dbReference>
<evidence type="ECO:0000256" key="1">
    <source>
        <dbReference type="ARBA" id="ARBA00022679"/>
    </source>
</evidence>
<evidence type="ECO:0000313" key="5">
    <source>
        <dbReference type="EMBL" id="KPV50270.1"/>
    </source>
</evidence>
<dbReference type="SMART" id="SM00387">
    <property type="entry name" value="HATPase_c"/>
    <property type="match status" value="1"/>
</dbReference>
<keyword evidence="2" id="KW-0418">Kinase</keyword>
<evidence type="ECO:0000256" key="3">
    <source>
        <dbReference type="ARBA" id="ARBA00023012"/>
    </source>
</evidence>
<proteinExistence type="predicted"/>
<dbReference type="InterPro" id="IPR050482">
    <property type="entry name" value="Sensor_HK_TwoCompSys"/>
</dbReference>
<dbReference type="GO" id="GO:0000160">
    <property type="term" value="P:phosphorelay signal transduction system"/>
    <property type="evidence" value="ECO:0007669"/>
    <property type="project" value="UniProtKB-KW"/>
</dbReference>
<sequence length="106" mass="11017">PWQLPPGDESALLRIGQEALMNVAKHSGATQARILLEYGASSVRLHVCDNGAGFQTTPSQPVAAPGPWGGFGLQGMRERLEALGGTLEIASDGGAQVIATVPRREG</sequence>